<dbReference type="Proteomes" id="UP001242313">
    <property type="component" value="Unassembled WGS sequence"/>
</dbReference>
<accession>A0ABU0FTT7</accession>
<evidence type="ECO:0000313" key="1">
    <source>
        <dbReference type="EMBL" id="MDQ0412749.1"/>
    </source>
</evidence>
<protein>
    <submittedName>
        <fullName evidence="1">Uncharacterized protein</fullName>
    </submittedName>
</protein>
<name>A0ABU0FTT7_9BACI</name>
<proteinExistence type="predicted"/>
<sequence length="66" mass="7494">MYIIIRIIYLTRGIRVERKGTFPLQGRAPGKVAADWIQEIKKEMDVGEVIKVEVDGVDITDKGNYS</sequence>
<keyword evidence="2" id="KW-1185">Reference proteome</keyword>
<reference evidence="1 2" key="1">
    <citation type="submission" date="2023-07" db="EMBL/GenBank/DDBJ databases">
        <title>Genomic Encyclopedia of Type Strains, Phase IV (KMG-IV): sequencing the most valuable type-strain genomes for metagenomic binning, comparative biology and taxonomic classification.</title>
        <authorList>
            <person name="Goeker M."/>
        </authorList>
    </citation>
    <scope>NUCLEOTIDE SEQUENCE [LARGE SCALE GENOMIC DNA]</scope>
    <source>
        <strain evidence="1 2">DSM 19598</strain>
    </source>
</reference>
<evidence type="ECO:0000313" key="2">
    <source>
        <dbReference type="Proteomes" id="UP001242313"/>
    </source>
</evidence>
<organism evidence="1 2">
    <name type="scientific">Mesobacillus stamsii</name>
    <dbReference type="NCBI Taxonomy" id="225347"/>
    <lineage>
        <taxon>Bacteria</taxon>
        <taxon>Bacillati</taxon>
        <taxon>Bacillota</taxon>
        <taxon>Bacilli</taxon>
        <taxon>Bacillales</taxon>
        <taxon>Bacillaceae</taxon>
        <taxon>Mesobacillus</taxon>
    </lineage>
</organism>
<gene>
    <name evidence="1" type="ORF">J2S25_000929</name>
</gene>
<dbReference type="RefSeq" id="WP_307191338.1">
    <property type="nucleotide sequence ID" value="NZ_JAUSUN010000004.1"/>
</dbReference>
<dbReference type="EMBL" id="JAUSUN010000004">
    <property type="protein sequence ID" value="MDQ0412749.1"/>
    <property type="molecule type" value="Genomic_DNA"/>
</dbReference>
<comment type="caution">
    <text evidence="1">The sequence shown here is derived from an EMBL/GenBank/DDBJ whole genome shotgun (WGS) entry which is preliminary data.</text>
</comment>